<evidence type="ECO:0000256" key="3">
    <source>
        <dbReference type="ARBA" id="ARBA00022491"/>
    </source>
</evidence>
<dbReference type="FunFam" id="3.30.160.60:FF:000152">
    <property type="entry name" value="DNA-binding protein creA"/>
    <property type="match status" value="1"/>
</dbReference>
<keyword evidence="8" id="KW-0805">Transcription regulation</keyword>
<feature type="region of interest" description="Disordered" evidence="14">
    <location>
        <begin position="348"/>
        <end position="372"/>
    </location>
</feature>
<dbReference type="FunFam" id="3.30.160.60:FF:000761">
    <property type="entry name" value="Zinc finger protein 449"/>
    <property type="match status" value="1"/>
</dbReference>
<dbReference type="RefSeq" id="XP_022464363.1">
    <property type="nucleotide sequence ID" value="XM_022607804.1"/>
</dbReference>
<evidence type="ECO:0000256" key="7">
    <source>
        <dbReference type="ARBA" id="ARBA00022833"/>
    </source>
</evidence>
<dbReference type="HOGENOM" id="CLU_047856_0_0_1"/>
<dbReference type="GO" id="GO:0008270">
    <property type="term" value="F:zinc ion binding"/>
    <property type="evidence" value="ECO:0007669"/>
    <property type="project" value="UniProtKB-KW"/>
</dbReference>
<dbReference type="GO" id="GO:0001227">
    <property type="term" value="F:DNA-binding transcription repressor activity, RNA polymerase II-specific"/>
    <property type="evidence" value="ECO:0007669"/>
    <property type="project" value="EnsemblFungi"/>
</dbReference>
<evidence type="ECO:0000313" key="16">
    <source>
        <dbReference type="EMBL" id="CCK70117.1"/>
    </source>
</evidence>
<evidence type="ECO:0000313" key="17">
    <source>
        <dbReference type="Proteomes" id="UP000006310"/>
    </source>
</evidence>
<keyword evidence="11" id="KW-0539">Nucleus</keyword>
<feature type="compositionally biased region" description="Basic residues" evidence="14">
    <location>
        <begin position="90"/>
        <end position="109"/>
    </location>
</feature>
<comment type="similarity">
    <text evidence="2">Belongs to the krueppel C2H2-type zinc-finger protein family.</text>
</comment>
<dbReference type="EMBL" id="HE978317">
    <property type="protein sequence ID" value="CCK70117.1"/>
    <property type="molecule type" value="Genomic_DNA"/>
</dbReference>
<dbReference type="GeneID" id="34525806"/>
<dbReference type="OMA" id="KRIHTNP"/>
<dbReference type="AlphaFoldDB" id="J7RYA3"/>
<dbReference type="eggNOG" id="KOG1721">
    <property type="taxonomic scope" value="Eukaryota"/>
</dbReference>
<feature type="domain" description="C2H2-type" evidence="15">
    <location>
        <begin position="43"/>
        <end position="70"/>
    </location>
</feature>
<evidence type="ECO:0000256" key="14">
    <source>
        <dbReference type="SAM" id="MobiDB-lite"/>
    </source>
</evidence>
<dbReference type="STRING" id="1071383.J7RYA3"/>
<sequence length="459" mass="49956">MDSSRDLDVQQQLGMSAGGAESDLMVEESGLKKIPGENAPRPHVCPVCGRAFHRLEHQTRHMRTHTGEKPHACDFPGCTKRFSRSDELTRHKRIHTNPNPRRKRGRKKKVQDPVATGDAAAGHPVQFEIGGGEGNSPLLAQQELLAQQRQLPPILNEVSPPQQHSYTEVPSPQQPQLLPPPLLSSSSQSNVLSNSNSSSRVRLNALSSLQMMTPLLNKKDGATNGLRNVSNNALRPTFMDIPDSNANGVGTTGYGVRKPLSRSSSGPVLTRPKSLTDIKKSSGPLNDSAARGSPITSTKGISKIHKLRRPTSALSLTDLLLNNNSDSDSEDDLYNTSVDETRLREERDYVQAGSRKRSKASTPTTTLSRSASGVNISQKVFPVPSNSNSTASFADELNNKLLVVQHEAQQTTTPPLVSPEMKPQQSEASLPPSEVYNCNSQPVDRKKGLRDVPTFNSHH</sequence>
<comment type="similarity">
    <text evidence="12">Belongs to the creA/MIG C2H2-type zinc-finger protein family.</text>
</comment>
<dbReference type="GO" id="GO:0005737">
    <property type="term" value="C:cytoplasm"/>
    <property type="evidence" value="ECO:0007669"/>
    <property type="project" value="EnsemblFungi"/>
</dbReference>
<evidence type="ECO:0000256" key="4">
    <source>
        <dbReference type="ARBA" id="ARBA00022723"/>
    </source>
</evidence>
<feature type="compositionally biased region" description="Low complexity" evidence="14">
    <location>
        <begin position="183"/>
        <end position="198"/>
    </location>
</feature>
<dbReference type="GO" id="GO:0045944">
    <property type="term" value="P:positive regulation of transcription by RNA polymerase II"/>
    <property type="evidence" value="ECO:0007669"/>
    <property type="project" value="EnsemblFungi"/>
</dbReference>
<feature type="region of interest" description="Disordered" evidence="14">
    <location>
        <begin position="1"/>
        <end position="22"/>
    </location>
</feature>
<dbReference type="GO" id="GO:1900436">
    <property type="term" value="P:positive regulation of filamentous growth of a population of unicellular organisms in response to starvation"/>
    <property type="evidence" value="ECO:0007669"/>
    <property type="project" value="EnsemblFungi"/>
</dbReference>
<dbReference type="PROSITE" id="PS00028">
    <property type="entry name" value="ZINC_FINGER_C2H2_1"/>
    <property type="match status" value="2"/>
</dbReference>
<keyword evidence="9" id="KW-0238">DNA-binding</keyword>
<dbReference type="InterPro" id="IPR013087">
    <property type="entry name" value="Znf_C2H2_type"/>
</dbReference>
<dbReference type="GO" id="GO:0005641">
    <property type="term" value="C:nuclear envelope lumen"/>
    <property type="evidence" value="ECO:0007669"/>
    <property type="project" value="EnsemblFungi"/>
</dbReference>
<dbReference type="SMART" id="SM00355">
    <property type="entry name" value="ZnF_C2H2"/>
    <property type="match status" value="2"/>
</dbReference>
<reference evidence="17" key="2">
    <citation type="submission" date="2012-08" db="EMBL/GenBank/DDBJ databases">
        <title>Genome sequence of Kazachstania naganishii.</title>
        <authorList>
            <person name="Gordon J.L."/>
            <person name="Armisen D."/>
            <person name="Proux-Wera E."/>
            <person name="OhEigeartaigh S.S."/>
            <person name="Byrne K.P."/>
            <person name="Wolfe K.H."/>
        </authorList>
    </citation>
    <scope>NUCLEOTIDE SEQUENCE [LARGE SCALE GENOMIC DNA]</scope>
    <source>
        <strain evidence="17">ATCC MYA-139 / BCRC 22969 / CBS 8797 / CCRC 22969 / KCTC 17520 / NBRC 10181 / NCYC 3082</strain>
    </source>
</reference>
<evidence type="ECO:0000256" key="12">
    <source>
        <dbReference type="ARBA" id="ARBA00038023"/>
    </source>
</evidence>
<dbReference type="Gene3D" id="3.30.160.60">
    <property type="entry name" value="Classic Zinc Finger"/>
    <property type="match status" value="2"/>
</dbReference>
<keyword evidence="6 13" id="KW-0863">Zinc-finger</keyword>
<accession>J7RYA3</accession>
<dbReference type="Proteomes" id="UP000006310">
    <property type="component" value="Chromosome 4"/>
</dbReference>
<keyword evidence="10" id="KW-0804">Transcription</keyword>
<keyword evidence="5" id="KW-0677">Repeat</keyword>
<dbReference type="Pfam" id="PF00096">
    <property type="entry name" value="zf-C2H2"/>
    <property type="match status" value="2"/>
</dbReference>
<feature type="compositionally biased region" description="Polar residues" evidence="14">
    <location>
        <begin position="159"/>
        <end position="168"/>
    </location>
</feature>
<feature type="domain" description="C2H2-type" evidence="15">
    <location>
        <begin position="71"/>
        <end position="100"/>
    </location>
</feature>
<dbReference type="OrthoDB" id="654211at2759"/>
<feature type="region of interest" description="Disordered" evidence="14">
    <location>
        <begin position="156"/>
        <end position="198"/>
    </location>
</feature>
<evidence type="ECO:0000259" key="15">
    <source>
        <dbReference type="PROSITE" id="PS50157"/>
    </source>
</evidence>
<reference evidence="16 17" key="1">
    <citation type="journal article" date="2011" name="Proc. Natl. Acad. Sci. U.S.A.">
        <title>Evolutionary erosion of yeast sex chromosomes by mating-type switching accidents.</title>
        <authorList>
            <person name="Gordon J.L."/>
            <person name="Armisen D."/>
            <person name="Proux-Wera E."/>
            <person name="Oheigeartaigh S.S."/>
            <person name="Byrne K.P."/>
            <person name="Wolfe K.H."/>
        </authorList>
    </citation>
    <scope>NUCLEOTIDE SEQUENCE [LARGE SCALE GENOMIC DNA]</scope>
    <source>
        <strain evidence="17">ATCC MYA-139 / BCRC 22969 / CBS 8797 / CCRC 22969 / KCTC 17520 / NBRC 10181 / NCYC 3082</strain>
    </source>
</reference>
<evidence type="ECO:0000256" key="10">
    <source>
        <dbReference type="ARBA" id="ARBA00023163"/>
    </source>
</evidence>
<feature type="region of interest" description="Disordered" evidence="14">
    <location>
        <begin position="407"/>
        <end position="459"/>
    </location>
</feature>
<feature type="region of interest" description="Disordered" evidence="14">
    <location>
        <begin position="254"/>
        <end position="301"/>
    </location>
</feature>
<comment type="subcellular location">
    <subcellularLocation>
        <location evidence="1">Nucleus</location>
    </subcellularLocation>
</comment>
<proteinExistence type="inferred from homology"/>
<organism evidence="16 17">
    <name type="scientific">Huiozyma naganishii (strain ATCC MYA-139 / BCRC 22969 / CBS 8797 / KCTC 17520 / NBRC 10181 / NCYC 3082 / Yp74L-3)</name>
    <name type="common">Yeast</name>
    <name type="synonym">Kazachstania naganishii</name>
    <dbReference type="NCBI Taxonomy" id="1071383"/>
    <lineage>
        <taxon>Eukaryota</taxon>
        <taxon>Fungi</taxon>
        <taxon>Dikarya</taxon>
        <taxon>Ascomycota</taxon>
        <taxon>Saccharomycotina</taxon>
        <taxon>Saccharomycetes</taxon>
        <taxon>Saccharomycetales</taxon>
        <taxon>Saccharomycetaceae</taxon>
        <taxon>Huiozyma</taxon>
    </lineage>
</organism>
<evidence type="ECO:0000256" key="1">
    <source>
        <dbReference type="ARBA" id="ARBA00004123"/>
    </source>
</evidence>
<dbReference type="PANTHER" id="PTHR47428">
    <property type="entry name" value="REGULATORY PROTEIN MIG1-RELATED"/>
    <property type="match status" value="1"/>
</dbReference>
<dbReference type="KEGG" id="kng:KNAG_0D03710"/>
<feature type="compositionally biased region" description="Polar residues" evidence="14">
    <location>
        <begin position="360"/>
        <end position="372"/>
    </location>
</feature>
<evidence type="ECO:0000256" key="8">
    <source>
        <dbReference type="ARBA" id="ARBA00023015"/>
    </source>
</evidence>
<gene>
    <name evidence="16" type="primary">KNAG0D03710</name>
    <name evidence="16" type="ordered locus">KNAG_0D03710</name>
</gene>
<dbReference type="PROSITE" id="PS50157">
    <property type="entry name" value="ZINC_FINGER_C2H2_2"/>
    <property type="match status" value="2"/>
</dbReference>
<dbReference type="GO" id="GO:0000978">
    <property type="term" value="F:RNA polymerase II cis-regulatory region sequence-specific DNA binding"/>
    <property type="evidence" value="ECO:0007669"/>
    <property type="project" value="EnsemblFungi"/>
</dbReference>
<dbReference type="SUPFAM" id="SSF57667">
    <property type="entry name" value="beta-beta-alpha zinc fingers"/>
    <property type="match status" value="1"/>
</dbReference>
<evidence type="ECO:0000256" key="9">
    <source>
        <dbReference type="ARBA" id="ARBA00023125"/>
    </source>
</evidence>
<dbReference type="InterPro" id="IPR051007">
    <property type="entry name" value="creA/MIG_C2H2-ZnF"/>
</dbReference>
<keyword evidence="4" id="KW-0479">Metal-binding</keyword>
<evidence type="ECO:0000256" key="2">
    <source>
        <dbReference type="ARBA" id="ARBA00006991"/>
    </source>
</evidence>
<evidence type="ECO:0000256" key="13">
    <source>
        <dbReference type="PROSITE-ProRule" id="PRU00042"/>
    </source>
</evidence>
<evidence type="ECO:0000256" key="5">
    <source>
        <dbReference type="ARBA" id="ARBA00022737"/>
    </source>
</evidence>
<evidence type="ECO:0000256" key="6">
    <source>
        <dbReference type="ARBA" id="ARBA00022771"/>
    </source>
</evidence>
<feature type="region of interest" description="Disordered" evidence="14">
    <location>
        <begin position="84"/>
        <end position="134"/>
    </location>
</feature>
<evidence type="ECO:0000256" key="11">
    <source>
        <dbReference type="ARBA" id="ARBA00023242"/>
    </source>
</evidence>
<dbReference type="InterPro" id="IPR036236">
    <property type="entry name" value="Znf_C2H2_sf"/>
</dbReference>
<dbReference type="PANTHER" id="PTHR47428:SF1">
    <property type="entry name" value="REGULATORY PROTEIN MIG1-RELATED"/>
    <property type="match status" value="1"/>
</dbReference>
<keyword evidence="7" id="KW-0862">Zinc</keyword>
<protein>
    <recommendedName>
        <fullName evidence="15">C2H2-type domain-containing protein</fullName>
    </recommendedName>
</protein>
<dbReference type="GO" id="GO:0000433">
    <property type="term" value="P:carbon catabolite repression of transcription from RNA polymerase II promoter by glucose"/>
    <property type="evidence" value="ECO:0007669"/>
    <property type="project" value="TreeGrafter"/>
</dbReference>
<keyword evidence="17" id="KW-1185">Reference proteome</keyword>
<keyword evidence="3" id="KW-0678">Repressor</keyword>
<name>J7RYA3_HUIN7</name>